<evidence type="ECO:0000256" key="13">
    <source>
        <dbReference type="ARBA" id="ARBA00022989"/>
    </source>
</evidence>
<keyword evidence="13" id="KW-1133">Transmembrane helix</keyword>
<evidence type="ECO:0000313" key="20">
    <source>
        <dbReference type="EMBL" id="RHN44152.1"/>
    </source>
</evidence>
<accession>A0A396GSQ4</accession>
<dbReference type="Pfam" id="PF00069">
    <property type="entry name" value="Pkinase"/>
    <property type="match status" value="1"/>
</dbReference>
<dbReference type="SMART" id="SM00365">
    <property type="entry name" value="LRR_SD22"/>
    <property type="match status" value="5"/>
</dbReference>
<comment type="caution">
    <text evidence="20">The sequence shown here is derived from an EMBL/GenBank/DDBJ whole genome shotgun (WGS) entry which is preliminary data.</text>
</comment>
<comment type="catalytic activity">
    <reaction evidence="18">
        <text>L-seryl-[protein] + ATP = O-phospho-L-seryl-[protein] + ADP + H(+)</text>
        <dbReference type="Rhea" id="RHEA:17989"/>
        <dbReference type="Rhea" id="RHEA-COMP:9863"/>
        <dbReference type="Rhea" id="RHEA-COMP:11604"/>
        <dbReference type="ChEBI" id="CHEBI:15378"/>
        <dbReference type="ChEBI" id="CHEBI:29999"/>
        <dbReference type="ChEBI" id="CHEBI:30616"/>
        <dbReference type="ChEBI" id="CHEBI:83421"/>
        <dbReference type="ChEBI" id="CHEBI:456216"/>
        <dbReference type="EC" id="2.7.11.1"/>
    </reaction>
</comment>
<dbReference type="FunFam" id="3.80.10.10:FF:000041">
    <property type="entry name" value="LRR receptor-like serine/threonine-protein kinase ERECTA"/>
    <property type="match status" value="1"/>
</dbReference>
<proteinExistence type="predicted"/>
<dbReference type="Gene3D" id="3.80.10.10">
    <property type="entry name" value="Ribonuclease Inhibitor"/>
    <property type="match status" value="4"/>
</dbReference>
<evidence type="ECO:0000256" key="3">
    <source>
        <dbReference type="ARBA" id="ARBA00022527"/>
    </source>
</evidence>
<dbReference type="SUPFAM" id="SSF56112">
    <property type="entry name" value="Protein kinase-like (PK-like)"/>
    <property type="match status" value="1"/>
</dbReference>
<protein>
    <recommendedName>
        <fullName evidence="2">non-specific serine/threonine protein kinase</fullName>
        <ecNumber evidence="2">2.7.11.1</ecNumber>
    </recommendedName>
</protein>
<dbReference type="InterPro" id="IPR001611">
    <property type="entry name" value="Leu-rich_rpt"/>
</dbReference>
<keyword evidence="7" id="KW-0812">Transmembrane</keyword>
<dbReference type="PANTHER" id="PTHR48053">
    <property type="entry name" value="LEUCINE RICH REPEAT FAMILY PROTEIN, EXPRESSED"/>
    <property type="match status" value="1"/>
</dbReference>
<evidence type="ECO:0000256" key="18">
    <source>
        <dbReference type="ARBA" id="ARBA00048679"/>
    </source>
</evidence>
<dbReference type="PROSITE" id="PS50011">
    <property type="entry name" value="PROTEIN_KINASE_DOM"/>
    <property type="match status" value="1"/>
</dbReference>
<dbReference type="Pfam" id="PF00560">
    <property type="entry name" value="LRR_1"/>
    <property type="match status" value="3"/>
</dbReference>
<evidence type="ECO:0000256" key="4">
    <source>
        <dbReference type="ARBA" id="ARBA00022553"/>
    </source>
</evidence>
<keyword evidence="10" id="KW-0547">Nucleotide-binding</keyword>
<dbReference type="InterPro" id="IPR055414">
    <property type="entry name" value="LRR_R13L4/SHOC2-like"/>
</dbReference>
<evidence type="ECO:0000256" key="11">
    <source>
        <dbReference type="ARBA" id="ARBA00022777"/>
    </source>
</evidence>
<keyword evidence="16" id="KW-0325">Glycoprotein</keyword>
<keyword evidence="8" id="KW-0732">Signal</keyword>
<evidence type="ECO:0000259" key="19">
    <source>
        <dbReference type="PROSITE" id="PS50011"/>
    </source>
</evidence>
<name>A0A396GSQ4_MEDTR</name>
<dbReference type="GO" id="GO:0005524">
    <property type="term" value="F:ATP binding"/>
    <property type="evidence" value="ECO:0007669"/>
    <property type="project" value="UniProtKB-KW"/>
</dbReference>
<evidence type="ECO:0000256" key="2">
    <source>
        <dbReference type="ARBA" id="ARBA00012513"/>
    </source>
</evidence>
<evidence type="ECO:0000256" key="1">
    <source>
        <dbReference type="ARBA" id="ARBA00004479"/>
    </source>
</evidence>
<comment type="subcellular location">
    <subcellularLocation>
        <location evidence="1">Membrane</location>
        <topology evidence="1">Single-pass type I membrane protein</topology>
    </subcellularLocation>
</comment>
<dbReference type="InterPro" id="IPR032675">
    <property type="entry name" value="LRR_dom_sf"/>
</dbReference>
<dbReference type="GO" id="GO:0016020">
    <property type="term" value="C:membrane"/>
    <property type="evidence" value="ECO:0007669"/>
    <property type="project" value="UniProtKB-SubCell"/>
</dbReference>
<evidence type="ECO:0000256" key="16">
    <source>
        <dbReference type="ARBA" id="ARBA00023180"/>
    </source>
</evidence>
<comment type="catalytic activity">
    <reaction evidence="17">
        <text>L-threonyl-[protein] + ATP = O-phospho-L-threonyl-[protein] + ADP + H(+)</text>
        <dbReference type="Rhea" id="RHEA:46608"/>
        <dbReference type="Rhea" id="RHEA-COMP:11060"/>
        <dbReference type="Rhea" id="RHEA-COMP:11605"/>
        <dbReference type="ChEBI" id="CHEBI:15378"/>
        <dbReference type="ChEBI" id="CHEBI:30013"/>
        <dbReference type="ChEBI" id="CHEBI:30616"/>
        <dbReference type="ChEBI" id="CHEBI:61977"/>
        <dbReference type="ChEBI" id="CHEBI:456216"/>
        <dbReference type="EC" id="2.7.11.1"/>
    </reaction>
</comment>
<dbReference type="InterPro" id="IPR000719">
    <property type="entry name" value="Prot_kinase_dom"/>
</dbReference>
<keyword evidence="6 20" id="KW-0808">Transferase</keyword>
<keyword evidence="4" id="KW-0597">Phosphoprotein</keyword>
<dbReference type="Gene3D" id="3.30.200.20">
    <property type="entry name" value="Phosphorylase Kinase, domain 1"/>
    <property type="match status" value="1"/>
</dbReference>
<dbReference type="PROSITE" id="PS00109">
    <property type="entry name" value="PROTEIN_KINASE_TYR"/>
    <property type="match status" value="1"/>
</dbReference>
<dbReference type="Gramene" id="rna38230">
    <property type="protein sequence ID" value="RHN44152.1"/>
    <property type="gene ID" value="gene38230"/>
</dbReference>
<evidence type="ECO:0000256" key="15">
    <source>
        <dbReference type="ARBA" id="ARBA00023170"/>
    </source>
</evidence>
<keyword evidence="9" id="KW-0677">Repeat</keyword>
<dbReference type="PANTHER" id="PTHR48053:SF126">
    <property type="entry name" value="MDIS1-INTERACTING RECEPTOR LIKE KINASE 2-LIKE ISOFORM X1"/>
    <property type="match status" value="1"/>
</dbReference>
<keyword evidence="3" id="KW-0723">Serine/threonine-protein kinase</keyword>
<keyword evidence="15" id="KW-0675">Receptor</keyword>
<organism evidence="20">
    <name type="scientific">Medicago truncatula</name>
    <name type="common">Barrel medic</name>
    <name type="synonym">Medicago tribuloides</name>
    <dbReference type="NCBI Taxonomy" id="3880"/>
    <lineage>
        <taxon>Eukaryota</taxon>
        <taxon>Viridiplantae</taxon>
        <taxon>Streptophyta</taxon>
        <taxon>Embryophyta</taxon>
        <taxon>Tracheophyta</taxon>
        <taxon>Spermatophyta</taxon>
        <taxon>Magnoliopsida</taxon>
        <taxon>eudicotyledons</taxon>
        <taxon>Gunneridae</taxon>
        <taxon>Pentapetalae</taxon>
        <taxon>rosids</taxon>
        <taxon>fabids</taxon>
        <taxon>Fabales</taxon>
        <taxon>Fabaceae</taxon>
        <taxon>Papilionoideae</taxon>
        <taxon>50 kb inversion clade</taxon>
        <taxon>NPAAA clade</taxon>
        <taxon>Hologalegina</taxon>
        <taxon>IRL clade</taxon>
        <taxon>Trifolieae</taxon>
        <taxon>Medicago</taxon>
    </lineage>
</organism>
<gene>
    <name evidence="20" type="ORF">MtrunA17_Chr7g0216261</name>
</gene>
<evidence type="ECO:0000256" key="10">
    <source>
        <dbReference type="ARBA" id="ARBA00022741"/>
    </source>
</evidence>
<keyword evidence="11" id="KW-0418">Kinase</keyword>
<evidence type="ECO:0000256" key="9">
    <source>
        <dbReference type="ARBA" id="ARBA00022737"/>
    </source>
</evidence>
<evidence type="ECO:0000256" key="5">
    <source>
        <dbReference type="ARBA" id="ARBA00022614"/>
    </source>
</evidence>
<evidence type="ECO:0000256" key="7">
    <source>
        <dbReference type="ARBA" id="ARBA00022692"/>
    </source>
</evidence>
<reference evidence="20" key="1">
    <citation type="journal article" date="2018" name="Nat. Plants">
        <title>Whole-genome landscape of Medicago truncatula symbiotic genes.</title>
        <authorList>
            <person name="Pecrix Y."/>
            <person name="Gamas P."/>
            <person name="Carrere S."/>
        </authorList>
    </citation>
    <scope>NUCLEOTIDE SEQUENCE</scope>
    <source>
        <tissue evidence="20">Leaves</tissue>
    </source>
</reference>
<dbReference type="FunFam" id="3.30.200.20:FF:000309">
    <property type="entry name" value="Leucine-rich repeat receptor protein kinase MSP1"/>
    <property type="match status" value="1"/>
</dbReference>
<dbReference type="SUPFAM" id="SSF52047">
    <property type="entry name" value="RNI-like"/>
    <property type="match status" value="1"/>
</dbReference>
<dbReference type="Pfam" id="PF23598">
    <property type="entry name" value="LRR_14"/>
    <property type="match status" value="1"/>
</dbReference>
<dbReference type="PRINTS" id="PR00019">
    <property type="entry name" value="LEURICHRPT"/>
</dbReference>
<dbReference type="InterPro" id="IPR011009">
    <property type="entry name" value="Kinase-like_dom_sf"/>
</dbReference>
<dbReference type="GO" id="GO:0004674">
    <property type="term" value="F:protein serine/threonine kinase activity"/>
    <property type="evidence" value="ECO:0007669"/>
    <property type="project" value="UniProtKB-KW"/>
</dbReference>
<dbReference type="Gene3D" id="1.10.510.10">
    <property type="entry name" value="Transferase(Phosphotransferase) domain 1"/>
    <property type="match status" value="1"/>
</dbReference>
<dbReference type="InterPro" id="IPR051716">
    <property type="entry name" value="Plant_RL_S/T_kinase"/>
</dbReference>
<feature type="domain" description="Protein kinase" evidence="19">
    <location>
        <begin position="334"/>
        <end position="481"/>
    </location>
</feature>
<dbReference type="SMART" id="SM00369">
    <property type="entry name" value="LRR_TYP"/>
    <property type="match status" value="7"/>
</dbReference>
<keyword evidence="5" id="KW-0433">Leucine-rich repeat</keyword>
<evidence type="ECO:0000256" key="17">
    <source>
        <dbReference type="ARBA" id="ARBA00047899"/>
    </source>
</evidence>
<dbReference type="EC" id="2.7.11.1" evidence="2"/>
<evidence type="ECO:0000256" key="12">
    <source>
        <dbReference type="ARBA" id="ARBA00022840"/>
    </source>
</evidence>
<evidence type="ECO:0000256" key="8">
    <source>
        <dbReference type="ARBA" id="ARBA00022729"/>
    </source>
</evidence>
<keyword evidence="12" id="KW-0067">ATP-binding</keyword>
<dbReference type="Proteomes" id="UP000265566">
    <property type="component" value="Chromosome 7"/>
</dbReference>
<keyword evidence="14" id="KW-0472">Membrane</keyword>
<dbReference type="EMBL" id="PSQE01000007">
    <property type="protein sequence ID" value="RHN44152.1"/>
    <property type="molecule type" value="Genomic_DNA"/>
</dbReference>
<dbReference type="AlphaFoldDB" id="A0A396GSQ4"/>
<evidence type="ECO:0000256" key="14">
    <source>
        <dbReference type="ARBA" id="ARBA00023136"/>
    </source>
</evidence>
<evidence type="ECO:0000256" key="6">
    <source>
        <dbReference type="ARBA" id="ARBA00022679"/>
    </source>
</evidence>
<dbReference type="PROSITE" id="PS51450">
    <property type="entry name" value="LRR"/>
    <property type="match status" value="2"/>
</dbReference>
<dbReference type="InterPro" id="IPR003591">
    <property type="entry name" value="Leu-rich_rpt_typical-subtyp"/>
</dbReference>
<dbReference type="InterPro" id="IPR008266">
    <property type="entry name" value="Tyr_kinase_AS"/>
</dbReference>
<sequence>MVSLFVEESIHGEGELPLSIGNLNQLKYLNISYNNLQGSIPHQLGFIKNLTTLDLSHNFFNESFPISITGIELTLLHLSWNSLDGELPSSLGNLKQLEYLDISNNNIGGSIPFELGFLKNLTTLDLSHNKLNRILPISLTNLTHLVYLDISDNFLTVSLPSNFDQLTKLQVLLLNNNSIDGTFSISLTNFSQLENLDISHNLLLGTLPSKMFPLTYYKTSIDLSHNFFSGKILSQLGHFQQLLLNNNNLTGMVPQSLCNVSYVDISYNCLNSLISYCTNMNTCNKDVCLNISFYQFEPLSPRKNNNKFRQSVFILWKYNGKVAHDDIIRAKEDFDMRYCIGTCAYGSVYKAQLPCGKVVALKKLHGYEVEVPSFNESFKNEVRILSEIKHRHIVKLYGFCLHKRIIFLIYQYMEKVACSLSWVAFGLSYLHHDCTPPIVHRDISSSNILLNSEWQAIVSDFGATRLLQYRTNYMPLYKLSF</sequence>